<dbReference type="PANTHER" id="PTHR20855:SF52">
    <property type="entry name" value="ADIPONECTIN RECEPTOR PROTEIN"/>
    <property type="match status" value="1"/>
</dbReference>
<keyword evidence="3 7" id="KW-0812">Transmembrane</keyword>
<evidence type="ECO:0000256" key="4">
    <source>
        <dbReference type="ARBA" id="ARBA00022989"/>
    </source>
</evidence>
<proteinExistence type="inferred from homology"/>
<dbReference type="Pfam" id="PF03006">
    <property type="entry name" value="HlyIII"/>
    <property type="match status" value="1"/>
</dbReference>
<evidence type="ECO:0000313" key="9">
    <source>
        <dbReference type="Proteomes" id="UP000813461"/>
    </source>
</evidence>
<evidence type="ECO:0000256" key="1">
    <source>
        <dbReference type="ARBA" id="ARBA00004141"/>
    </source>
</evidence>
<dbReference type="GO" id="GO:0038023">
    <property type="term" value="F:signaling receptor activity"/>
    <property type="evidence" value="ECO:0007669"/>
    <property type="project" value="TreeGrafter"/>
</dbReference>
<protein>
    <submittedName>
        <fullName evidence="8">Hemolysin-III related-domain-containing protein</fullName>
    </submittedName>
</protein>
<feature type="transmembrane region" description="Helical" evidence="7">
    <location>
        <begin position="202"/>
        <end position="225"/>
    </location>
</feature>
<dbReference type="PANTHER" id="PTHR20855">
    <property type="entry name" value="ADIPOR/PROGESTIN RECEPTOR-RELATED"/>
    <property type="match status" value="1"/>
</dbReference>
<dbReference type="Proteomes" id="UP000813461">
    <property type="component" value="Unassembled WGS sequence"/>
</dbReference>
<keyword evidence="5 7" id="KW-0472">Membrane</keyword>
<dbReference type="GO" id="GO:0006882">
    <property type="term" value="P:intracellular zinc ion homeostasis"/>
    <property type="evidence" value="ECO:0007669"/>
    <property type="project" value="TreeGrafter"/>
</dbReference>
<feature type="binding site" evidence="6">
    <location>
        <position position="125"/>
    </location>
    <ligand>
        <name>Zn(2+)</name>
        <dbReference type="ChEBI" id="CHEBI:29105"/>
    </ligand>
</feature>
<feature type="binding site" evidence="6">
    <location>
        <position position="271"/>
    </location>
    <ligand>
        <name>Zn(2+)</name>
        <dbReference type="ChEBI" id="CHEBI:29105"/>
    </ligand>
</feature>
<keyword evidence="6" id="KW-0862">Zinc</keyword>
<dbReference type="GO" id="GO:0046872">
    <property type="term" value="F:metal ion binding"/>
    <property type="evidence" value="ECO:0007669"/>
    <property type="project" value="UniProtKB-KW"/>
</dbReference>
<feature type="transmembrane region" description="Helical" evidence="7">
    <location>
        <begin position="71"/>
        <end position="92"/>
    </location>
</feature>
<feature type="transmembrane region" description="Helical" evidence="7">
    <location>
        <begin position="143"/>
        <end position="160"/>
    </location>
</feature>
<name>A0A8K0R5E6_9PLEO</name>
<dbReference type="InterPro" id="IPR004254">
    <property type="entry name" value="AdipoR/HlyIII-related"/>
</dbReference>
<dbReference type="AlphaFoldDB" id="A0A8K0R5E6"/>
<comment type="caution">
    <text evidence="8">The sequence shown here is derived from an EMBL/GenBank/DDBJ whole genome shotgun (WGS) entry which is preliminary data.</text>
</comment>
<keyword evidence="4 7" id="KW-1133">Transmembrane helix</keyword>
<gene>
    <name evidence="8" type="ORF">FB567DRAFT_331303</name>
</gene>
<comment type="subcellular location">
    <subcellularLocation>
        <location evidence="1">Membrane</location>
        <topology evidence="1">Multi-pass membrane protein</topology>
    </subcellularLocation>
</comment>
<evidence type="ECO:0000256" key="5">
    <source>
        <dbReference type="ARBA" id="ARBA00023136"/>
    </source>
</evidence>
<feature type="transmembrane region" description="Helical" evidence="7">
    <location>
        <begin position="273"/>
        <end position="293"/>
    </location>
</feature>
<keyword evidence="6" id="KW-0479">Metal-binding</keyword>
<evidence type="ECO:0000256" key="6">
    <source>
        <dbReference type="PIRSR" id="PIRSR604254-1"/>
    </source>
</evidence>
<keyword evidence="9" id="KW-1185">Reference proteome</keyword>
<dbReference type="OrthoDB" id="529367at2759"/>
<comment type="similarity">
    <text evidence="2">Belongs to the ADIPOR family.</text>
</comment>
<feature type="transmembrane region" description="Helical" evidence="7">
    <location>
        <begin position="172"/>
        <end position="190"/>
    </location>
</feature>
<evidence type="ECO:0000256" key="7">
    <source>
        <dbReference type="SAM" id="Phobius"/>
    </source>
</evidence>
<feature type="transmembrane region" description="Helical" evidence="7">
    <location>
        <begin position="104"/>
        <end position="123"/>
    </location>
</feature>
<evidence type="ECO:0000256" key="3">
    <source>
        <dbReference type="ARBA" id="ARBA00022692"/>
    </source>
</evidence>
<accession>A0A8K0R5E6</accession>
<sequence length="312" mass="35264">MDTAKKAASEAVETTKEVEKKIENKLTILWHEIDTWQQDNHYIISGYRPQSNSYRKSFKSLGYLHNESVNIYTHLLGAIAILISSLVLYQVLRSRWDTATREDVWVFSCFFLGATACLSMSAAFHTISNHSHEVARFGNQLDYAGIVFLIWGSFIPVLYYGFQSEPAMMKKYWAMITTLAACTAVVSTHSSFRTPALRPFRALMFVFLGLSAVIPMFHGISVYGLEHMRYAASLDWVVSQGALYIIGAAIYAARVPEKWSPGRFDIWGSSHQIFHVLVVMAAATHLVGLVKAFDHEHSRRNVQLLESLLESQ</sequence>
<reference evidence="8" key="1">
    <citation type="journal article" date="2021" name="Nat. Commun.">
        <title>Genetic determinants of endophytism in the Arabidopsis root mycobiome.</title>
        <authorList>
            <person name="Mesny F."/>
            <person name="Miyauchi S."/>
            <person name="Thiergart T."/>
            <person name="Pickel B."/>
            <person name="Atanasova L."/>
            <person name="Karlsson M."/>
            <person name="Huettel B."/>
            <person name="Barry K.W."/>
            <person name="Haridas S."/>
            <person name="Chen C."/>
            <person name="Bauer D."/>
            <person name="Andreopoulos W."/>
            <person name="Pangilinan J."/>
            <person name="LaButti K."/>
            <person name="Riley R."/>
            <person name="Lipzen A."/>
            <person name="Clum A."/>
            <person name="Drula E."/>
            <person name="Henrissat B."/>
            <person name="Kohler A."/>
            <person name="Grigoriev I.V."/>
            <person name="Martin F.M."/>
            <person name="Hacquard S."/>
        </authorList>
    </citation>
    <scope>NUCLEOTIDE SEQUENCE</scope>
    <source>
        <strain evidence="8">MPI-SDFR-AT-0120</strain>
    </source>
</reference>
<organism evidence="8 9">
    <name type="scientific">Paraphoma chrysanthemicola</name>
    <dbReference type="NCBI Taxonomy" id="798071"/>
    <lineage>
        <taxon>Eukaryota</taxon>
        <taxon>Fungi</taxon>
        <taxon>Dikarya</taxon>
        <taxon>Ascomycota</taxon>
        <taxon>Pezizomycotina</taxon>
        <taxon>Dothideomycetes</taxon>
        <taxon>Pleosporomycetidae</taxon>
        <taxon>Pleosporales</taxon>
        <taxon>Pleosporineae</taxon>
        <taxon>Phaeosphaeriaceae</taxon>
        <taxon>Paraphoma</taxon>
    </lineage>
</organism>
<feature type="transmembrane region" description="Helical" evidence="7">
    <location>
        <begin position="232"/>
        <end position="253"/>
    </location>
</feature>
<feature type="binding site" evidence="6">
    <location>
        <position position="275"/>
    </location>
    <ligand>
        <name>Zn(2+)</name>
        <dbReference type="ChEBI" id="CHEBI:29105"/>
    </ligand>
</feature>
<dbReference type="EMBL" id="JAGMVJ010000008">
    <property type="protein sequence ID" value="KAH7088096.1"/>
    <property type="molecule type" value="Genomic_DNA"/>
</dbReference>
<evidence type="ECO:0000256" key="2">
    <source>
        <dbReference type="ARBA" id="ARBA00007018"/>
    </source>
</evidence>
<dbReference type="GO" id="GO:0016020">
    <property type="term" value="C:membrane"/>
    <property type="evidence" value="ECO:0007669"/>
    <property type="project" value="UniProtKB-SubCell"/>
</dbReference>
<evidence type="ECO:0000313" key="8">
    <source>
        <dbReference type="EMBL" id="KAH7088096.1"/>
    </source>
</evidence>